<evidence type="ECO:0000313" key="3">
    <source>
        <dbReference type="Proteomes" id="UP001521116"/>
    </source>
</evidence>
<feature type="signal peptide" evidence="1">
    <location>
        <begin position="1"/>
        <end position="23"/>
    </location>
</feature>
<accession>A0ABR3SLF5</accession>
<sequence>MRFSTVTVSLLAASASALPAVNSAGVYEGELVTLEPLGVTIPQEIIDYFERHLPGTENATCSGAVATIEKRDGCNWALITRKGSDEASCAASLVTYGSNIVSGVFLFN</sequence>
<evidence type="ECO:0000313" key="2">
    <source>
        <dbReference type="EMBL" id="KAL1624026.1"/>
    </source>
</evidence>
<evidence type="ECO:0008006" key="4">
    <source>
        <dbReference type="Google" id="ProtNLM"/>
    </source>
</evidence>
<dbReference type="Proteomes" id="UP001521116">
    <property type="component" value="Unassembled WGS sequence"/>
</dbReference>
<proteinExistence type="predicted"/>
<keyword evidence="1" id="KW-0732">Signal</keyword>
<reference evidence="2 3" key="1">
    <citation type="submission" date="2024-02" db="EMBL/GenBank/DDBJ databases">
        <title>De novo assembly and annotation of 12 fungi associated with fruit tree decline syndrome in Ontario, Canada.</title>
        <authorList>
            <person name="Sulman M."/>
            <person name="Ellouze W."/>
            <person name="Ilyukhin E."/>
        </authorList>
    </citation>
    <scope>NUCLEOTIDE SEQUENCE [LARGE SCALE GENOMIC DNA]</scope>
    <source>
        <strain evidence="2 3">M1-105</strain>
    </source>
</reference>
<evidence type="ECO:0000256" key="1">
    <source>
        <dbReference type="SAM" id="SignalP"/>
    </source>
</evidence>
<gene>
    <name evidence="2" type="ORF">SLS56_008008</name>
</gene>
<comment type="caution">
    <text evidence="2">The sequence shown here is derived from an EMBL/GenBank/DDBJ whole genome shotgun (WGS) entry which is preliminary data.</text>
</comment>
<dbReference type="EMBL" id="JAJVDC020000111">
    <property type="protein sequence ID" value="KAL1624026.1"/>
    <property type="molecule type" value="Genomic_DNA"/>
</dbReference>
<organism evidence="2 3">
    <name type="scientific">Neofusicoccum ribis</name>
    <dbReference type="NCBI Taxonomy" id="45134"/>
    <lineage>
        <taxon>Eukaryota</taxon>
        <taxon>Fungi</taxon>
        <taxon>Dikarya</taxon>
        <taxon>Ascomycota</taxon>
        <taxon>Pezizomycotina</taxon>
        <taxon>Dothideomycetes</taxon>
        <taxon>Dothideomycetes incertae sedis</taxon>
        <taxon>Botryosphaeriales</taxon>
        <taxon>Botryosphaeriaceae</taxon>
        <taxon>Neofusicoccum</taxon>
    </lineage>
</organism>
<name>A0ABR3SLF5_9PEZI</name>
<keyword evidence="3" id="KW-1185">Reference proteome</keyword>
<protein>
    <recommendedName>
        <fullName evidence="4">Ecp2 effector protein domain-containing protein</fullName>
    </recommendedName>
</protein>
<feature type="chain" id="PRO_5045280681" description="Ecp2 effector protein domain-containing protein" evidence="1">
    <location>
        <begin position="24"/>
        <end position="108"/>
    </location>
</feature>